<name>A0ABP1QLP6_9HEXA</name>
<organism evidence="1 2">
    <name type="scientific">Orchesella dallaii</name>
    <dbReference type="NCBI Taxonomy" id="48710"/>
    <lineage>
        <taxon>Eukaryota</taxon>
        <taxon>Metazoa</taxon>
        <taxon>Ecdysozoa</taxon>
        <taxon>Arthropoda</taxon>
        <taxon>Hexapoda</taxon>
        <taxon>Collembola</taxon>
        <taxon>Entomobryomorpha</taxon>
        <taxon>Entomobryoidea</taxon>
        <taxon>Orchesellidae</taxon>
        <taxon>Orchesellinae</taxon>
        <taxon>Orchesella</taxon>
    </lineage>
</organism>
<proteinExistence type="predicted"/>
<dbReference type="Proteomes" id="UP001642540">
    <property type="component" value="Unassembled WGS sequence"/>
</dbReference>
<accession>A0ABP1QLP6</accession>
<gene>
    <name evidence="1" type="ORF">ODALV1_LOCUS12830</name>
</gene>
<reference evidence="1 2" key="1">
    <citation type="submission" date="2024-08" db="EMBL/GenBank/DDBJ databases">
        <authorList>
            <person name="Cucini C."/>
            <person name="Frati F."/>
        </authorList>
    </citation>
    <scope>NUCLEOTIDE SEQUENCE [LARGE SCALE GENOMIC DNA]</scope>
</reference>
<comment type="caution">
    <text evidence="1">The sequence shown here is derived from an EMBL/GenBank/DDBJ whole genome shotgun (WGS) entry which is preliminary data.</text>
</comment>
<sequence length="206" mass="23903">MNYSQDINEPSIEAQLLDRKCRALITLRVMLRFAHVAANSINSINRKRNAISKEQESIQLKYNNYIELAMWLQGRFHRNKYYDSYVKRVKAVEAKSAAAALEFNNFDLKCKAAEQQLADMELVNSNYVDRVTNINLRHVSVETLDAEVAQVEDIVSRVTEIKEVFERLQIEWLALKLSLDSDLDDCISKINALKQEIYIKYGVMHE</sequence>
<evidence type="ECO:0000313" key="2">
    <source>
        <dbReference type="Proteomes" id="UP001642540"/>
    </source>
</evidence>
<protein>
    <submittedName>
        <fullName evidence="1">Uncharacterized protein</fullName>
    </submittedName>
</protein>
<keyword evidence="2" id="KW-1185">Reference proteome</keyword>
<evidence type="ECO:0000313" key="1">
    <source>
        <dbReference type="EMBL" id="CAL8107966.1"/>
    </source>
</evidence>
<dbReference type="EMBL" id="CAXLJM020000039">
    <property type="protein sequence ID" value="CAL8107966.1"/>
    <property type="molecule type" value="Genomic_DNA"/>
</dbReference>